<evidence type="ECO:0000313" key="4">
    <source>
        <dbReference type="Proteomes" id="UP000704529"/>
    </source>
</evidence>
<evidence type="ECO:0000313" key="3">
    <source>
        <dbReference type="Proteomes" id="UP000584663"/>
    </source>
</evidence>
<reference evidence="1 3" key="1">
    <citation type="submission" date="2020-08" db="EMBL/GenBank/DDBJ databases">
        <title>Genomic Encyclopedia of Type Strains, Phase IV (KMG-IV): sequencing the most valuable type-strain genomes for metagenomic binning, comparative biology and taxonomic classification.</title>
        <authorList>
            <person name="Goeker M."/>
        </authorList>
    </citation>
    <scope>NUCLEOTIDE SEQUENCE [LARGE SCALE GENOMIC DNA]</scope>
    <source>
        <strain evidence="1 3">DSM 14562</strain>
    </source>
</reference>
<dbReference type="Proteomes" id="UP000584663">
    <property type="component" value="Unassembled WGS sequence"/>
</dbReference>
<dbReference type="Pfam" id="PF16263">
    <property type="entry name" value="DUF4917"/>
    <property type="match status" value="1"/>
</dbReference>
<organism evidence="2 4">
    <name type="scientific">Sphingomonas yabuuchiae</name>
    <dbReference type="NCBI Taxonomy" id="172044"/>
    <lineage>
        <taxon>Bacteria</taxon>
        <taxon>Pseudomonadati</taxon>
        <taxon>Pseudomonadota</taxon>
        <taxon>Alphaproteobacteria</taxon>
        <taxon>Sphingomonadales</taxon>
        <taxon>Sphingomonadaceae</taxon>
        <taxon>Sphingomonas</taxon>
    </lineage>
</organism>
<keyword evidence="3" id="KW-1185">Reference proteome</keyword>
<proteinExistence type="predicted"/>
<name>A0AA41A2U9_9SPHN</name>
<accession>A0AA41A2U9</accession>
<reference evidence="2" key="2">
    <citation type="submission" date="2021-01" db="EMBL/GenBank/DDBJ databases">
        <title>Genome Sequencing of Type Strains.</title>
        <authorList>
            <person name="Lemaire J.F."/>
            <person name="Inderbitzin P."/>
            <person name="Collins S.B."/>
            <person name="Wespe N."/>
            <person name="Knight-Connoni V."/>
        </authorList>
    </citation>
    <scope>NUCLEOTIDE SEQUENCE</scope>
    <source>
        <strain evidence="2">DSM 14562</strain>
    </source>
</reference>
<dbReference type="AlphaFoldDB" id="A0AA41A2U9"/>
<evidence type="ECO:0000313" key="1">
    <source>
        <dbReference type="EMBL" id="MBB4608783.1"/>
    </source>
</evidence>
<gene>
    <name evidence="1" type="ORF">GGQ89_000985</name>
    <name evidence="2" type="ORF">JYA60_12755</name>
</gene>
<protein>
    <submittedName>
        <fullName evidence="2">DUF4917 family protein</fullName>
    </submittedName>
</protein>
<dbReference type="InterPro" id="IPR032581">
    <property type="entry name" value="DUF4917"/>
</dbReference>
<comment type="caution">
    <text evidence="2">The sequence shown here is derived from an EMBL/GenBank/DDBJ whole genome shotgun (WGS) entry which is preliminary data.</text>
</comment>
<dbReference type="Proteomes" id="UP000704529">
    <property type="component" value="Unassembled WGS sequence"/>
</dbReference>
<evidence type="ECO:0000313" key="2">
    <source>
        <dbReference type="EMBL" id="MBN3559095.1"/>
    </source>
</evidence>
<dbReference type="EMBL" id="JAFHKU010000131">
    <property type="protein sequence ID" value="MBN3559095.1"/>
    <property type="molecule type" value="Genomic_DNA"/>
</dbReference>
<dbReference type="EMBL" id="JACHNX010000002">
    <property type="protein sequence ID" value="MBB4608783.1"/>
    <property type="molecule type" value="Genomic_DNA"/>
</dbReference>
<dbReference type="RefSeq" id="WP_184104507.1">
    <property type="nucleotide sequence ID" value="NZ_JACHNX010000002.1"/>
</dbReference>
<sequence>MFEDSIGEIHKAVHGGSGVIATITGAIATGRRFPVYVTEGSSMQKMRKINSVPYLRYCYDMLIDNPATMFVYGHSADENDAHIYRAIFSSSVEHLYFGIYKPDDAKLKAMDGLLAKHQRTVGSEAKYTFFDSESAKVWA</sequence>